<comment type="caution">
    <text evidence="11">The sequence shown here is derived from an EMBL/GenBank/DDBJ whole genome shotgun (WGS) entry which is preliminary data.</text>
</comment>
<evidence type="ECO:0000256" key="2">
    <source>
        <dbReference type="ARBA" id="ARBA00004687"/>
    </source>
</evidence>
<dbReference type="GO" id="GO:0006506">
    <property type="term" value="P:GPI anchor biosynthetic process"/>
    <property type="evidence" value="ECO:0007669"/>
    <property type="project" value="UniProtKB-KW"/>
</dbReference>
<dbReference type="AlphaFoldDB" id="A0A9W9DT10"/>
<sequence length="590" mass="64959">MPSTWLTFRKSITLCIVLRVLFALGLDFYLSAPRFVGLAQDIELDIHDASLRSEIRSGSNPVVEFITTGPGLFSASSPLTSYMNLKECMWLYKKGIDPYGMSQIGLSPLYLSFSYLPSVTPSTTSTPTTSTLLRFLSTLLDILIWTTPDALSAWFLVRIWKMRSSSSSSFDESTESSVKSFGSLTKSSSASSDASSKTVSTSPTRSPKPTSTSYASSQSSSTSSIDALLAIICLLSPFQILPSLARSTSTWENAVLLGAVAFGSEVGAYQAIGEPTNAAAHEQTSAREERVCSRLGNEPSSKSKSLLLLALRIHLSLDAVILLPPMVMLILSSPRSRLTEPGGFEFGAFWKRAMATSLKTTQDSKAIPQSKSTSKIIYSVLLEFFVYWTILTLISTIIVGHWGWIGATWGASLSLPSLTPNPGVWWYFFTEMFDHFRPFFLVVFDVHLLMYVAPFCIKFQHDSLYALFLLTGVLATLKPYPTLSDHALFIALWGIFQEIFPYLTHPIPTILVLLPSSLLQPLFAHLWLTHGTGNANFYYASTLVGACAGGMAVVDAVKAGLRCALEKKKQNRATEMEDWEEEEREVVTQQ</sequence>
<dbReference type="EMBL" id="JAOTPV010000004">
    <property type="protein sequence ID" value="KAJ4483966.1"/>
    <property type="molecule type" value="Genomic_DNA"/>
</dbReference>
<dbReference type="PANTHER" id="PTHR13121">
    <property type="entry name" value="GPI TRANSAMIDASE COMPONENT PIG-U"/>
    <property type="match status" value="1"/>
</dbReference>
<feature type="transmembrane region" description="Helical" evidence="10">
    <location>
        <begin position="306"/>
        <end position="331"/>
    </location>
</feature>
<dbReference type="GO" id="GO:0016255">
    <property type="term" value="P:attachment of GPI anchor to protein"/>
    <property type="evidence" value="ECO:0007669"/>
    <property type="project" value="InterPro"/>
</dbReference>
<feature type="transmembrane region" description="Helical" evidence="10">
    <location>
        <begin position="436"/>
        <end position="457"/>
    </location>
</feature>
<feature type="region of interest" description="Disordered" evidence="9">
    <location>
        <begin position="571"/>
        <end position="590"/>
    </location>
</feature>
<evidence type="ECO:0000256" key="3">
    <source>
        <dbReference type="ARBA" id="ARBA00010026"/>
    </source>
</evidence>
<evidence type="ECO:0000256" key="7">
    <source>
        <dbReference type="ARBA" id="ARBA00022989"/>
    </source>
</evidence>
<dbReference type="Pfam" id="PF06728">
    <property type="entry name" value="PIG-U"/>
    <property type="match status" value="1"/>
</dbReference>
<dbReference type="OrthoDB" id="549017at2759"/>
<reference evidence="11" key="1">
    <citation type="submission" date="2022-08" db="EMBL/GenBank/DDBJ databases">
        <title>A Global Phylogenomic Analysis of the Shiitake Genus Lentinula.</title>
        <authorList>
            <consortium name="DOE Joint Genome Institute"/>
            <person name="Sierra-Patev S."/>
            <person name="Min B."/>
            <person name="Naranjo-Ortiz M."/>
            <person name="Looney B."/>
            <person name="Konkel Z."/>
            <person name="Slot J.C."/>
            <person name="Sakamoto Y."/>
            <person name="Steenwyk J.L."/>
            <person name="Rokas A."/>
            <person name="Carro J."/>
            <person name="Camarero S."/>
            <person name="Ferreira P."/>
            <person name="Molpeceres G."/>
            <person name="Ruiz-Duenas F.J."/>
            <person name="Serrano A."/>
            <person name="Henrissat B."/>
            <person name="Drula E."/>
            <person name="Hughes K.W."/>
            <person name="Mata J.L."/>
            <person name="Ishikawa N.K."/>
            <person name="Vargas-Isla R."/>
            <person name="Ushijima S."/>
            <person name="Smith C.A."/>
            <person name="Ahrendt S."/>
            <person name="Andreopoulos W."/>
            <person name="He G."/>
            <person name="Labutti K."/>
            <person name="Lipzen A."/>
            <person name="Ng V."/>
            <person name="Riley R."/>
            <person name="Sandor L."/>
            <person name="Barry K."/>
            <person name="Martinez A.T."/>
            <person name="Xiao Y."/>
            <person name="Gibbons J.G."/>
            <person name="Terashima K."/>
            <person name="Grigoriev I.V."/>
            <person name="Hibbett D.S."/>
        </authorList>
    </citation>
    <scope>NUCLEOTIDE SEQUENCE</scope>
    <source>
        <strain evidence="11">JLM2183</strain>
    </source>
</reference>
<gene>
    <name evidence="11" type="ORF">J3R30DRAFT_3699079</name>
</gene>
<keyword evidence="6" id="KW-0256">Endoplasmic reticulum</keyword>
<keyword evidence="5 10" id="KW-0812">Transmembrane</keyword>
<dbReference type="InterPro" id="IPR009600">
    <property type="entry name" value="PIG-U"/>
</dbReference>
<evidence type="ECO:0000256" key="4">
    <source>
        <dbReference type="ARBA" id="ARBA00022502"/>
    </source>
</evidence>
<evidence type="ECO:0000256" key="9">
    <source>
        <dbReference type="SAM" id="MobiDB-lite"/>
    </source>
</evidence>
<dbReference type="GO" id="GO:0042765">
    <property type="term" value="C:GPI-anchor transamidase complex"/>
    <property type="evidence" value="ECO:0007669"/>
    <property type="project" value="InterPro"/>
</dbReference>
<evidence type="ECO:0000313" key="12">
    <source>
        <dbReference type="Proteomes" id="UP001150266"/>
    </source>
</evidence>
<feature type="transmembrane region" description="Helical" evidence="10">
    <location>
        <begin position="510"/>
        <end position="528"/>
    </location>
</feature>
<comment type="subcellular location">
    <subcellularLocation>
        <location evidence="1">Endoplasmic reticulum membrane</location>
        <topology evidence="1">Multi-pass membrane protein</topology>
    </subcellularLocation>
</comment>
<feature type="transmembrane region" description="Helical" evidence="10">
    <location>
        <begin position="540"/>
        <end position="561"/>
    </location>
</feature>
<keyword evidence="12" id="KW-1185">Reference proteome</keyword>
<comment type="pathway">
    <text evidence="2">Glycolipid biosynthesis; glycosylphosphatidylinositol-anchor biosynthesis.</text>
</comment>
<proteinExistence type="inferred from homology"/>
<keyword evidence="7 10" id="KW-1133">Transmembrane helix</keyword>
<dbReference type="PANTHER" id="PTHR13121:SF0">
    <property type="entry name" value="PHOSPHATIDYLINOSITOL GLYCAN ANCHOR BIOSYNTHESIS CLASS U PROTEIN"/>
    <property type="match status" value="1"/>
</dbReference>
<keyword evidence="8 10" id="KW-0472">Membrane</keyword>
<feature type="transmembrane region" description="Helical" evidence="10">
    <location>
        <begin position="464"/>
        <end position="480"/>
    </location>
</feature>
<evidence type="ECO:0000256" key="5">
    <source>
        <dbReference type="ARBA" id="ARBA00022692"/>
    </source>
</evidence>
<feature type="region of interest" description="Disordered" evidence="9">
    <location>
        <begin position="184"/>
        <end position="219"/>
    </location>
</feature>
<evidence type="ECO:0000256" key="6">
    <source>
        <dbReference type="ARBA" id="ARBA00022824"/>
    </source>
</evidence>
<keyword evidence="4" id="KW-0337">GPI-anchor biosynthesis</keyword>
<dbReference type="Proteomes" id="UP001150266">
    <property type="component" value="Unassembled WGS sequence"/>
</dbReference>
<name>A0A9W9DT10_9AGAR</name>
<feature type="transmembrane region" description="Helical" evidence="10">
    <location>
        <begin position="380"/>
        <end position="405"/>
    </location>
</feature>
<evidence type="ECO:0000313" key="11">
    <source>
        <dbReference type="EMBL" id="KAJ4483966.1"/>
    </source>
</evidence>
<organism evidence="11 12">
    <name type="scientific">Lentinula aciculospora</name>
    <dbReference type="NCBI Taxonomy" id="153920"/>
    <lineage>
        <taxon>Eukaryota</taxon>
        <taxon>Fungi</taxon>
        <taxon>Dikarya</taxon>
        <taxon>Basidiomycota</taxon>
        <taxon>Agaricomycotina</taxon>
        <taxon>Agaricomycetes</taxon>
        <taxon>Agaricomycetidae</taxon>
        <taxon>Agaricales</taxon>
        <taxon>Marasmiineae</taxon>
        <taxon>Omphalotaceae</taxon>
        <taxon>Lentinula</taxon>
    </lineage>
</organism>
<comment type="similarity">
    <text evidence="3">Belongs to the PIGU family.</text>
</comment>
<protein>
    <submittedName>
        <fullName evidence="11">PIG-U-domain-containing protein</fullName>
    </submittedName>
</protein>
<evidence type="ECO:0000256" key="8">
    <source>
        <dbReference type="ARBA" id="ARBA00023136"/>
    </source>
</evidence>
<evidence type="ECO:0000256" key="10">
    <source>
        <dbReference type="SAM" id="Phobius"/>
    </source>
</evidence>
<accession>A0A9W9DT10</accession>
<evidence type="ECO:0000256" key="1">
    <source>
        <dbReference type="ARBA" id="ARBA00004477"/>
    </source>
</evidence>